<keyword evidence="1" id="KW-0040">ANK repeat</keyword>
<dbReference type="Gene3D" id="1.25.40.20">
    <property type="entry name" value="Ankyrin repeat-containing domain"/>
    <property type="match status" value="1"/>
</dbReference>
<dbReference type="Proteomes" id="UP000237000">
    <property type="component" value="Unassembled WGS sequence"/>
</dbReference>
<evidence type="ECO:0000313" key="2">
    <source>
        <dbReference type="EMBL" id="PON83726.1"/>
    </source>
</evidence>
<dbReference type="SMART" id="SM00248">
    <property type="entry name" value="ANK"/>
    <property type="match status" value="2"/>
</dbReference>
<protein>
    <submittedName>
        <fullName evidence="2">Transmembrane protein</fullName>
    </submittedName>
</protein>
<gene>
    <name evidence="2" type="ORF">TorRG33x02_205320</name>
</gene>
<proteinExistence type="predicted"/>
<evidence type="ECO:0000313" key="3">
    <source>
        <dbReference type="Proteomes" id="UP000237000"/>
    </source>
</evidence>
<feature type="repeat" description="ANK" evidence="1">
    <location>
        <begin position="84"/>
        <end position="104"/>
    </location>
</feature>
<evidence type="ECO:0000256" key="1">
    <source>
        <dbReference type="PROSITE-ProRule" id="PRU00023"/>
    </source>
</evidence>
<dbReference type="InParanoid" id="A0A2P5EDW7"/>
<sequence>MDHTGWTPVHYAGRLDFHYLISLTPASVLFKVDEDGMNAFHIVVKHGCLRVVEACLKIHPGILQEKIINDSTWALALFSIPKTLGDTPLHVATKKGHIKIVKELAKIDEVDGKIKNDNGYTALNLVDS</sequence>
<dbReference type="PANTHER" id="PTHR24121">
    <property type="entry name" value="NO MECHANORECEPTOR POTENTIAL C, ISOFORM D-RELATED"/>
    <property type="match status" value="1"/>
</dbReference>
<comment type="caution">
    <text evidence="2">The sequence shown here is derived from an EMBL/GenBank/DDBJ whole genome shotgun (WGS) entry which is preliminary data.</text>
</comment>
<dbReference type="STRING" id="63057.A0A2P5EDW7"/>
<dbReference type="EMBL" id="JXTC01000174">
    <property type="protein sequence ID" value="PON83726.1"/>
    <property type="molecule type" value="Genomic_DNA"/>
</dbReference>
<dbReference type="InterPro" id="IPR036770">
    <property type="entry name" value="Ankyrin_rpt-contain_sf"/>
</dbReference>
<dbReference type="Pfam" id="PF12796">
    <property type="entry name" value="Ank_2"/>
    <property type="match status" value="1"/>
</dbReference>
<name>A0A2P5EDW7_TREOI</name>
<keyword evidence="3" id="KW-1185">Reference proteome</keyword>
<dbReference type="PROSITE" id="PS50297">
    <property type="entry name" value="ANK_REP_REGION"/>
    <property type="match status" value="1"/>
</dbReference>
<reference evidence="3" key="1">
    <citation type="submission" date="2016-06" db="EMBL/GenBank/DDBJ databases">
        <title>Parallel loss of symbiosis genes in relatives of nitrogen-fixing non-legume Parasponia.</title>
        <authorList>
            <person name="Van Velzen R."/>
            <person name="Holmer R."/>
            <person name="Bu F."/>
            <person name="Rutten L."/>
            <person name="Van Zeijl A."/>
            <person name="Liu W."/>
            <person name="Santuari L."/>
            <person name="Cao Q."/>
            <person name="Sharma T."/>
            <person name="Shen D."/>
            <person name="Roswanjaya Y."/>
            <person name="Wardhani T."/>
            <person name="Kalhor M.S."/>
            <person name="Jansen J."/>
            <person name="Van den Hoogen J."/>
            <person name="Gungor B."/>
            <person name="Hartog M."/>
            <person name="Hontelez J."/>
            <person name="Verver J."/>
            <person name="Yang W.-C."/>
            <person name="Schijlen E."/>
            <person name="Repin R."/>
            <person name="Schilthuizen M."/>
            <person name="Schranz E."/>
            <person name="Heidstra R."/>
            <person name="Miyata K."/>
            <person name="Fedorova E."/>
            <person name="Kohlen W."/>
            <person name="Bisseling T."/>
            <person name="Smit S."/>
            <person name="Geurts R."/>
        </authorList>
    </citation>
    <scope>NUCLEOTIDE SEQUENCE [LARGE SCALE GENOMIC DNA]</scope>
    <source>
        <strain evidence="3">cv. RG33-2</strain>
    </source>
</reference>
<dbReference type="InterPro" id="IPR002110">
    <property type="entry name" value="Ankyrin_rpt"/>
</dbReference>
<dbReference type="SUPFAM" id="SSF48403">
    <property type="entry name" value="Ankyrin repeat"/>
    <property type="match status" value="1"/>
</dbReference>
<accession>A0A2P5EDW7</accession>
<organism evidence="2 3">
    <name type="scientific">Trema orientale</name>
    <name type="common">Charcoal tree</name>
    <name type="synonym">Celtis orientalis</name>
    <dbReference type="NCBI Taxonomy" id="63057"/>
    <lineage>
        <taxon>Eukaryota</taxon>
        <taxon>Viridiplantae</taxon>
        <taxon>Streptophyta</taxon>
        <taxon>Embryophyta</taxon>
        <taxon>Tracheophyta</taxon>
        <taxon>Spermatophyta</taxon>
        <taxon>Magnoliopsida</taxon>
        <taxon>eudicotyledons</taxon>
        <taxon>Gunneridae</taxon>
        <taxon>Pentapetalae</taxon>
        <taxon>rosids</taxon>
        <taxon>fabids</taxon>
        <taxon>Rosales</taxon>
        <taxon>Cannabaceae</taxon>
        <taxon>Trema</taxon>
    </lineage>
</organism>
<keyword evidence="2" id="KW-0812">Transmembrane</keyword>
<dbReference type="AlphaFoldDB" id="A0A2P5EDW7"/>
<dbReference type="PANTHER" id="PTHR24121:SF21">
    <property type="entry name" value="ANKYRIN REPEAT FAMILY PROTEIN"/>
    <property type="match status" value="1"/>
</dbReference>
<keyword evidence="2" id="KW-0472">Membrane</keyword>
<dbReference type="PROSITE" id="PS50088">
    <property type="entry name" value="ANK_REPEAT"/>
    <property type="match status" value="1"/>
</dbReference>
<dbReference type="OrthoDB" id="194358at2759"/>